<feature type="transmembrane region" description="Helical" evidence="1">
    <location>
        <begin position="80"/>
        <end position="99"/>
    </location>
</feature>
<dbReference type="Proteomes" id="UP000246722">
    <property type="component" value="Unassembled WGS sequence"/>
</dbReference>
<keyword evidence="1" id="KW-0472">Membrane</keyword>
<evidence type="ECO:0000313" key="2">
    <source>
        <dbReference type="EMBL" id="PXA67208.1"/>
    </source>
</evidence>
<accession>A0A317ZMU6</accession>
<keyword evidence="1" id="KW-1133">Transmembrane helix</keyword>
<evidence type="ECO:0008006" key="4">
    <source>
        <dbReference type="Google" id="ProtNLM"/>
    </source>
</evidence>
<keyword evidence="3" id="KW-1185">Reference proteome</keyword>
<proteinExistence type="predicted"/>
<reference evidence="2 3" key="1">
    <citation type="submission" date="2018-05" db="EMBL/GenBank/DDBJ databases">
        <title>Genetic diversity of glacier-inhabiting Cryobacterium bacteria in China and description of Cryobacterium mengkeensis sp. nov. and Arthrobacter glacialis sp. nov.</title>
        <authorList>
            <person name="Liu Q."/>
            <person name="Xin Y.-H."/>
        </authorList>
    </citation>
    <scope>NUCLEOTIDE SEQUENCE [LARGE SCALE GENOMIC DNA]</scope>
    <source>
        <strain evidence="2 3">SK-1</strain>
    </source>
</reference>
<feature type="transmembrane region" description="Helical" evidence="1">
    <location>
        <begin position="9"/>
        <end position="29"/>
    </location>
</feature>
<organism evidence="2 3">
    <name type="scientific">Cryobacterium arcticum</name>
    <dbReference type="NCBI Taxonomy" id="670052"/>
    <lineage>
        <taxon>Bacteria</taxon>
        <taxon>Bacillati</taxon>
        <taxon>Actinomycetota</taxon>
        <taxon>Actinomycetes</taxon>
        <taxon>Micrococcales</taxon>
        <taxon>Microbacteriaceae</taxon>
        <taxon>Cryobacterium</taxon>
    </lineage>
</organism>
<feature type="transmembrane region" description="Helical" evidence="1">
    <location>
        <begin position="105"/>
        <end position="126"/>
    </location>
</feature>
<evidence type="ECO:0000313" key="3">
    <source>
        <dbReference type="Proteomes" id="UP000246722"/>
    </source>
</evidence>
<name>A0A317ZMU6_9MICO</name>
<gene>
    <name evidence="2" type="ORF">CTB96_10635</name>
</gene>
<dbReference type="AlphaFoldDB" id="A0A317ZMU6"/>
<feature type="transmembrane region" description="Helical" evidence="1">
    <location>
        <begin position="138"/>
        <end position="157"/>
    </location>
</feature>
<dbReference type="EMBL" id="QHLY01000012">
    <property type="protein sequence ID" value="PXA67208.1"/>
    <property type="molecule type" value="Genomic_DNA"/>
</dbReference>
<comment type="caution">
    <text evidence="2">The sequence shown here is derived from an EMBL/GenBank/DDBJ whole genome shotgun (WGS) entry which is preliminary data.</text>
</comment>
<sequence length="158" mass="16456">MPGNFVTEASVYGTILVSGMIVVAGGYGATSWQTFLGVIGTVIVFWAAHVYAGAVVEYGVNTAEDVTMATAVRRSLRHSLGFLTSAVPPSIVLLLGALRAVPDTVAVWTALWLGVFILGVLGYSAFALRGSPWPIRILGSLGTAALGVAMILLKVIVH</sequence>
<feature type="transmembrane region" description="Helical" evidence="1">
    <location>
        <begin position="35"/>
        <end position="60"/>
    </location>
</feature>
<keyword evidence="1" id="KW-0812">Transmembrane</keyword>
<protein>
    <recommendedName>
        <fullName evidence="4">Integral membrane protein</fullName>
    </recommendedName>
</protein>
<evidence type="ECO:0000256" key="1">
    <source>
        <dbReference type="SAM" id="Phobius"/>
    </source>
</evidence>